<evidence type="ECO:0000256" key="2">
    <source>
        <dbReference type="SAM" id="MobiDB-lite"/>
    </source>
</evidence>
<dbReference type="SUPFAM" id="SSF57756">
    <property type="entry name" value="Retrovirus zinc finger-like domains"/>
    <property type="match status" value="1"/>
</dbReference>
<evidence type="ECO:0000259" key="3">
    <source>
        <dbReference type="PROSITE" id="PS50158"/>
    </source>
</evidence>
<dbReference type="InterPro" id="IPR001878">
    <property type="entry name" value="Znf_CCHC"/>
</dbReference>
<name>A0A4C1ZPL4_EUMVA</name>
<proteinExistence type="predicted"/>
<dbReference type="GO" id="GO:0008270">
    <property type="term" value="F:zinc ion binding"/>
    <property type="evidence" value="ECO:0007669"/>
    <property type="project" value="UniProtKB-KW"/>
</dbReference>
<organism evidence="4 5">
    <name type="scientific">Eumeta variegata</name>
    <name type="common">Bagworm moth</name>
    <name type="synonym">Eumeta japonica</name>
    <dbReference type="NCBI Taxonomy" id="151549"/>
    <lineage>
        <taxon>Eukaryota</taxon>
        <taxon>Metazoa</taxon>
        <taxon>Ecdysozoa</taxon>
        <taxon>Arthropoda</taxon>
        <taxon>Hexapoda</taxon>
        <taxon>Insecta</taxon>
        <taxon>Pterygota</taxon>
        <taxon>Neoptera</taxon>
        <taxon>Endopterygota</taxon>
        <taxon>Lepidoptera</taxon>
        <taxon>Glossata</taxon>
        <taxon>Ditrysia</taxon>
        <taxon>Tineoidea</taxon>
        <taxon>Psychidae</taxon>
        <taxon>Oiketicinae</taxon>
        <taxon>Eumeta</taxon>
    </lineage>
</organism>
<dbReference type="GO" id="GO:0003676">
    <property type="term" value="F:nucleic acid binding"/>
    <property type="evidence" value="ECO:0007669"/>
    <property type="project" value="InterPro"/>
</dbReference>
<accession>A0A4C1ZPL4</accession>
<evidence type="ECO:0000313" key="4">
    <source>
        <dbReference type="EMBL" id="GBP89830.1"/>
    </source>
</evidence>
<keyword evidence="5" id="KW-1185">Reference proteome</keyword>
<evidence type="ECO:0000313" key="5">
    <source>
        <dbReference type="Proteomes" id="UP000299102"/>
    </source>
</evidence>
<keyword evidence="1" id="KW-0479">Metal-binding</keyword>
<feature type="compositionally biased region" description="Basic and acidic residues" evidence="2">
    <location>
        <begin position="16"/>
        <end position="26"/>
    </location>
</feature>
<feature type="region of interest" description="Disordered" evidence="2">
    <location>
        <begin position="1"/>
        <end position="26"/>
    </location>
</feature>
<dbReference type="SMART" id="SM00343">
    <property type="entry name" value="ZnF_C2HC"/>
    <property type="match status" value="1"/>
</dbReference>
<keyword evidence="1" id="KW-0862">Zinc</keyword>
<dbReference type="EMBL" id="BGZK01002034">
    <property type="protein sequence ID" value="GBP89830.1"/>
    <property type="molecule type" value="Genomic_DNA"/>
</dbReference>
<dbReference type="InterPro" id="IPR036875">
    <property type="entry name" value="Znf_CCHC_sf"/>
</dbReference>
<dbReference type="AlphaFoldDB" id="A0A4C1ZPL4"/>
<sequence length="219" mass="25131">MNFNSCGKETADDEEESKRKEKWPERDQKALATITLCINAAQLSHIKSCKTSSEAWNTKKYFVQVAGQKVYLYKQLLNKKMSEDGTQYEQFVVAMETRDILPTIQNLKVKLLEEADRKLQKEGERQQIAFTAKQNSKYERFKKSDNGKRNDHQSRKKSTVCFICGKPGHFAASCYSRKKYERKKCTVAVYCIGRSRIKHLKAISGVSTAAQPRICPVTD</sequence>
<dbReference type="Proteomes" id="UP000299102">
    <property type="component" value="Unassembled WGS sequence"/>
</dbReference>
<protein>
    <recommendedName>
        <fullName evidence="3">CCHC-type domain-containing protein</fullName>
    </recommendedName>
</protein>
<evidence type="ECO:0000256" key="1">
    <source>
        <dbReference type="PROSITE-ProRule" id="PRU00047"/>
    </source>
</evidence>
<reference evidence="4 5" key="1">
    <citation type="journal article" date="2019" name="Commun. Biol.">
        <title>The bagworm genome reveals a unique fibroin gene that provides high tensile strength.</title>
        <authorList>
            <person name="Kono N."/>
            <person name="Nakamura H."/>
            <person name="Ohtoshi R."/>
            <person name="Tomita M."/>
            <person name="Numata K."/>
            <person name="Arakawa K."/>
        </authorList>
    </citation>
    <scope>NUCLEOTIDE SEQUENCE [LARGE SCALE GENOMIC DNA]</scope>
</reference>
<comment type="caution">
    <text evidence="4">The sequence shown here is derived from an EMBL/GenBank/DDBJ whole genome shotgun (WGS) entry which is preliminary data.</text>
</comment>
<dbReference type="Pfam" id="PF14223">
    <property type="entry name" value="Retrotran_gag_2"/>
    <property type="match status" value="1"/>
</dbReference>
<keyword evidence="1" id="KW-0863">Zinc-finger</keyword>
<dbReference type="Pfam" id="PF00098">
    <property type="entry name" value="zf-CCHC"/>
    <property type="match status" value="1"/>
</dbReference>
<dbReference type="PROSITE" id="PS50158">
    <property type="entry name" value="ZF_CCHC"/>
    <property type="match status" value="1"/>
</dbReference>
<gene>
    <name evidence="4" type="ORF">EVAR_103770_1</name>
</gene>
<feature type="domain" description="CCHC-type" evidence="3">
    <location>
        <begin position="161"/>
        <end position="174"/>
    </location>
</feature>
<dbReference type="Gene3D" id="4.10.60.10">
    <property type="entry name" value="Zinc finger, CCHC-type"/>
    <property type="match status" value="1"/>
</dbReference>